<evidence type="ECO:0000256" key="1">
    <source>
        <dbReference type="SAM" id="MobiDB-lite"/>
    </source>
</evidence>
<feature type="compositionally biased region" description="Acidic residues" evidence="1">
    <location>
        <begin position="98"/>
        <end position="109"/>
    </location>
</feature>
<organism evidence="2 3">
    <name type="scientific">Candidatus Blautia pullistercoris</name>
    <dbReference type="NCBI Taxonomy" id="2838499"/>
    <lineage>
        <taxon>Bacteria</taxon>
        <taxon>Bacillati</taxon>
        <taxon>Bacillota</taxon>
        <taxon>Clostridia</taxon>
        <taxon>Lachnospirales</taxon>
        <taxon>Lachnospiraceae</taxon>
        <taxon>Blautia</taxon>
    </lineage>
</organism>
<comment type="caution">
    <text evidence="2">The sequence shown here is derived from an EMBL/GenBank/DDBJ whole genome shotgun (WGS) entry which is preliminary data.</text>
</comment>
<dbReference type="EMBL" id="DXFG01000099">
    <property type="protein sequence ID" value="HIX37286.1"/>
    <property type="molecule type" value="Genomic_DNA"/>
</dbReference>
<gene>
    <name evidence="2" type="ORF">H9738_05365</name>
</gene>
<dbReference type="Proteomes" id="UP000824230">
    <property type="component" value="Unassembled WGS sequence"/>
</dbReference>
<accession>A0A9D1VLL9</accession>
<dbReference type="Pfam" id="PF07454">
    <property type="entry name" value="SpoIIP"/>
    <property type="match status" value="1"/>
</dbReference>
<sequence>MLVLAGYIVIKGLSLDKKVVEKIMYNMQQQAVETYLPAVTRSDRQNKSFASWILEKTKDQLPGLAADEQDVQAKEDVTTSARIAEENQEFLKQRLTEENQEAGPDEDGLEITGGDTQKEQNKDSEEEQEKDPEAGEEELKSAAVSQERVPVTDISMEQLQDFDFVLSNFYTVDSTTSITSDQLNAPELIQMDLRMKTGNDQPQILIYHTHSQEEFIDSVPGDASTTIVGVGDYLTKILKENYGYNVLHVTDTFDIVDGKLDRNQAYNYAQERISQVLEENPSIEVIIDLHRDGVADNQRLVTEVNGKQTAKVMFFNGLSRTKQNGEISYLPNPYIQDNLAFSLQMILACEKYYPDFARTIYLRGYRYNLHLRPKTLLVECGAQTNTVEEEMNAMEPLADVLNKVLTGT</sequence>
<feature type="region of interest" description="Disordered" evidence="1">
    <location>
        <begin position="97"/>
        <end position="148"/>
    </location>
</feature>
<reference evidence="2" key="1">
    <citation type="journal article" date="2021" name="PeerJ">
        <title>Extensive microbial diversity within the chicken gut microbiome revealed by metagenomics and culture.</title>
        <authorList>
            <person name="Gilroy R."/>
            <person name="Ravi A."/>
            <person name="Getino M."/>
            <person name="Pursley I."/>
            <person name="Horton D.L."/>
            <person name="Alikhan N.F."/>
            <person name="Baker D."/>
            <person name="Gharbi K."/>
            <person name="Hall N."/>
            <person name="Watson M."/>
            <person name="Adriaenssens E.M."/>
            <person name="Foster-Nyarko E."/>
            <person name="Jarju S."/>
            <person name="Secka A."/>
            <person name="Antonio M."/>
            <person name="Oren A."/>
            <person name="Chaudhuri R.R."/>
            <person name="La Ragione R."/>
            <person name="Hildebrand F."/>
            <person name="Pallen M.J."/>
        </authorList>
    </citation>
    <scope>NUCLEOTIDE SEQUENCE</scope>
    <source>
        <strain evidence="2">ChiHjej12B11-1927</strain>
    </source>
</reference>
<proteinExistence type="predicted"/>
<dbReference type="NCBIfam" id="TIGR02867">
    <property type="entry name" value="spore_II_P"/>
    <property type="match status" value="1"/>
</dbReference>
<feature type="compositionally biased region" description="Basic and acidic residues" evidence="1">
    <location>
        <begin position="131"/>
        <end position="140"/>
    </location>
</feature>
<evidence type="ECO:0000313" key="2">
    <source>
        <dbReference type="EMBL" id="HIX37286.1"/>
    </source>
</evidence>
<dbReference type="AlphaFoldDB" id="A0A9D1VLL9"/>
<evidence type="ECO:0000313" key="3">
    <source>
        <dbReference type="Proteomes" id="UP000824230"/>
    </source>
</evidence>
<dbReference type="InterPro" id="IPR010897">
    <property type="entry name" value="Spore_II_P"/>
</dbReference>
<protein>
    <submittedName>
        <fullName evidence="2">Stage II sporulation protein P</fullName>
    </submittedName>
</protein>
<reference evidence="2" key="2">
    <citation type="submission" date="2021-04" db="EMBL/GenBank/DDBJ databases">
        <authorList>
            <person name="Gilroy R."/>
        </authorList>
    </citation>
    <scope>NUCLEOTIDE SEQUENCE</scope>
    <source>
        <strain evidence="2">ChiHjej12B11-1927</strain>
    </source>
</reference>
<name>A0A9D1VLL9_9FIRM</name>